<sequence length="230" mass="26463">MKYTGRIISVVIVVISSLGLIVYNDIVNNYTDIMFLLVSAFFLFLGWRLGKQYDKVKYFSEKDLLTGSYNRRFIVDMFPKLKSRSDRKAQKLLIFLIDVDNFKVINDHYGHATGDRVLQMIANALKKECGHLDYMVRWGGDEFVCIFPWTEVSGLNERYLALHNGFNNLSTRISVNVSASIGHAMYPDEGVELNDLITIADKNMYRDKRCRNNQDIKKLVSNGHLMKASL</sequence>
<dbReference type="InterPro" id="IPR043128">
    <property type="entry name" value="Rev_trsase/Diguanyl_cyclase"/>
</dbReference>
<dbReference type="CDD" id="cd01949">
    <property type="entry name" value="GGDEF"/>
    <property type="match status" value="1"/>
</dbReference>
<evidence type="ECO:0000313" key="4">
    <source>
        <dbReference type="Proteomes" id="UP000186666"/>
    </source>
</evidence>
<dbReference type="Pfam" id="PF00990">
    <property type="entry name" value="GGDEF"/>
    <property type="match status" value="1"/>
</dbReference>
<dbReference type="Proteomes" id="UP000186666">
    <property type="component" value="Unassembled WGS sequence"/>
</dbReference>
<dbReference type="SMART" id="SM00267">
    <property type="entry name" value="GGDEF"/>
    <property type="match status" value="1"/>
</dbReference>
<feature type="domain" description="GGDEF" evidence="2">
    <location>
        <begin position="90"/>
        <end position="219"/>
    </location>
</feature>
<dbReference type="PANTHER" id="PTHR45138:SF6">
    <property type="entry name" value="DIGUANYLATE CYCLASE DGCN"/>
    <property type="match status" value="1"/>
</dbReference>
<dbReference type="InterPro" id="IPR029787">
    <property type="entry name" value="Nucleotide_cyclase"/>
</dbReference>
<organism evidence="3 4">
    <name type="scientific">Paenibacillus macquariensis</name>
    <dbReference type="NCBI Taxonomy" id="948756"/>
    <lineage>
        <taxon>Bacteria</taxon>
        <taxon>Bacillati</taxon>
        <taxon>Bacillota</taxon>
        <taxon>Bacilli</taxon>
        <taxon>Bacillales</taxon>
        <taxon>Paenibacillaceae</taxon>
        <taxon>Paenibacillus</taxon>
    </lineage>
</organism>
<keyword evidence="4" id="KW-1185">Reference proteome</keyword>
<feature type="transmembrane region" description="Helical" evidence="1">
    <location>
        <begin position="7"/>
        <end position="27"/>
    </location>
</feature>
<dbReference type="NCBIfam" id="TIGR00254">
    <property type="entry name" value="GGDEF"/>
    <property type="match status" value="1"/>
</dbReference>
<evidence type="ECO:0000259" key="2">
    <source>
        <dbReference type="PROSITE" id="PS50887"/>
    </source>
</evidence>
<evidence type="ECO:0000313" key="3">
    <source>
        <dbReference type="EMBL" id="SIR18122.1"/>
    </source>
</evidence>
<dbReference type="SUPFAM" id="SSF55073">
    <property type="entry name" value="Nucleotide cyclase"/>
    <property type="match status" value="1"/>
</dbReference>
<dbReference type="EMBL" id="FTNK01000008">
    <property type="protein sequence ID" value="SIR18122.1"/>
    <property type="molecule type" value="Genomic_DNA"/>
</dbReference>
<dbReference type="RefSeq" id="WP_068579384.1">
    <property type="nucleotide sequence ID" value="NZ_FTNK01000008.1"/>
</dbReference>
<comment type="caution">
    <text evidence="3">The sequence shown here is derived from an EMBL/GenBank/DDBJ whole genome shotgun (WGS) entry which is preliminary data.</text>
</comment>
<keyword evidence="1" id="KW-0472">Membrane</keyword>
<dbReference type="PROSITE" id="PS50887">
    <property type="entry name" value="GGDEF"/>
    <property type="match status" value="1"/>
</dbReference>
<proteinExistence type="predicted"/>
<dbReference type="InterPro" id="IPR050469">
    <property type="entry name" value="Diguanylate_Cyclase"/>
</dbReference>
<dbReference type="InterPro" id="IPR000160">
    <property type="entry name" value="GGDEF_dom"/>
</dbReference>
<evidence type="ECO:0000256" key="1">
    <source>
        <dbReference type="SAM" id="Phobius"/>
    </source>
</evidence>
<dbReference type="Gene3D" id="3.30.70.270">
    <property type="match status" value="1"/>
</dbReference>
<dbReference type="PANTHER" id="PTHR45138">
    <property type="entry name" value="REGULATORY COMPONENTS OF SENSORY TRANSDUCTION SYSTEM"/>
    <property type="match status" value="1"/>
</dbReference>
<reference evidence="3 4" key="1">
    <citation type="submission" date="2017-01" db="EMBL/GenBank/DDBJ databases">
        <authorList>
            <person name="Varghese N."/>
            <person name="Submissions S."/>
        </authorList>
    </citation>
    <scope>NUCLEOTIDE SEQUENCE [LARGE SCALE GENOMIC DNA]</scope>
    <source>
        <strain evidence="3 4">ATCC 23464</strain>
    </source>
</reference>
<accession>A0ABY1K2T4</accession>
<gene>
    <name evidence="3" type="ORF">SAMN05421578_10875</name>
</gene>
<keyword evidence="1" id="KW-1133">Transmembrane helix</keyword>
<protein>
    <submittedName>
        <fullName evidence="3">Diguanylate cyclase (GGDEF) domain-containing protein</fullName>
    </submittedName>
</protein>
<keyword evidence="1" id="KW-0812">Transmembrane</keyword>
<name>A0ABY1K2T4_9BACL</name>
<feature type="transmembrane region" description="Helical" evidence="1">
    <location>
        <begin position="33"/>
        <end position="50"/>
    </location>
</feature>